<dbReference type="EMBL" id="PP429226">
    <property type="protein sequence ID" value="XCI77537.1"/>
    <property type="molecule type" value="Genomic_DNA"/>
</dbReference>
<reference evidence="1" key="1">
    <citation type="submission" date="2024-03" db="EMBL/GenBank/DDBJ databases">
        <authorList>
            <person name="Chantapakul B."/>
            <person name="Wang S."/>
        </authorList>
    </citation>
    <scope>NUCLEOTIDE SEQUENCE</scope>
</reference>
<evidence type="ECO:0000313" key="1">
    <source>
        <dbReference type="EMBL" id="XCI77537.1"/>
    </source>
</evidence>
<protein>
    <submittedName>
        <fullName evidence="1">Uncharacterized protein</fullName>
    </submittedName>
</protein>
<organism evidence="1">
    <name type="scientific">Rhizobium phage LG08</name>
    <dbReference type="NCBI Taxonomy" id="3129229"/>
    <lineage>
        <taxon>Viruses</taxon>
        <taxon>Duplodnaviria</taxon>
        <taxon>Heunggongvirae</taxon>
        <taxon>Uroviricota</taxon>
        <taxon>Caudoviricetes</taxon>
    </lineage>
</organism>
<proteinExistence type="predicted"/>
<sequence length="115" mass="13122">MKVSFWNGNHKLSKVVHALDDLVDNKADFETGEIKGSKNKHLNNFRKASNAYYDIFNNGGMNRARLINSIFGLSSSRVKTYVRCNMWDMLMDHCDPIVENLVKLAAEEQGIEIND</sequence>
<accession>A0AAU8HY73</accession>
<gene>
    <name evidence="1" type="ORF">LDCGVIBL_CDS0179</name>
</gene>
<name>A0AAU8HY73_9CAUD</name>